<dbReference type="GO" id="GO:0051087">
    <property type="term" value="F:protein-folding chaperone binding"/>
    <property type="evidence" value="ECO:0007669"/>
    <property type="project" value="InterPro"/>
</dbReference>
<name>A0AAD4KVY8_9EURO</name>
<keyword evidence="2" id="KW-0143">Chaperone</keyword>
<dbReference type="SMART" id="SM00271">
    <property type="entry name" value="DnaJ"/>
    <property type="match status" value="1"/>
</dbReference>
<dbReference type="Gene3D" id="1.10.287.110">
    <property type="entry name" value="DnaJ domain"/>
    <property type="match status" value="1"/>
</dbReference>
<dbReference type="Gene3D" id="1.20.1280.20">
    <property type="entry name" value="HscB, C-terminal domain"/>
    <property type="match status" value="1"/>
</dbReference>
<dbReference type="NCBIfam" id="TIGR00714">
    <property type="entry name" value="hscB"/>
    <property type="match status" value="1"/>
</dbReference>
<dbReference type="PANTHER" id="PTHR14021">
    <property type="entry name" value="IRON-SULFUR CLUSTER CO-CHAPERONE PROTEIN HSCB"/>
    <property type="match status" value="1"/>
</dbReference>
<dbReference type="RefSeq" id="XP_046074725.1">
    <property type="nucleotide sequence ID" value="XM_046215762.1"/>
</dbReference>
<dbReference type="Proteomes" id="UP001201262">
    <property type="component" value="Unassembled WGS sequence"/>
</dbReference>
<dbReference type="AlphaFoldDB" id="A0AAD4KVY8"/>
<comment type="similarity">
    <text evidence="1">Belongs to the HscB family.</text>
</comment>
<dbReference type="GeneID" id="70246049"/>
<dbReference type="GO" id="GO:0051259">
    <property type="term" value="P:protein complex oligomerization"/>
    <property type="evidence" value="ECO:0007669"/>
    <property type="project" value="InterPro"/>
</dbReference>
<proteinExistence type="inferred from homology"/>
<sequence>MRGTIALRSQRLVLAAPRARGFPRPVLRITPSRISSSNSSVCLLCRYNHTSTTPSILRQLPLQQRRTASGASRDDSTPITPDVTNHYTIFPSTLPKGPPPQSPFEIDTSSLRREFLRLQNGVHPDKVPQGPEKQRAEALSSRINDAYRTLVDPLSRAQYLLAEFHGIDVLAEDGGNSKAAMDSETLMEIMDVQEAVEELTNAPTAEAESEIARLRKENAERIEDSVRKLGEAFDNADMETAQMETVRLRFWYSLRDGLREWEPGHAEIRIIH</sequence>
<evidence type="ECO:0000256" key="1">
    <source>
        <dbReference type="ARBA" id="ARBA00010476"/>
    </source>
</evidence>
<dbReference type="GO" id="GO:0044571">
    <property type="term" value="P:[2Fe-2S] cluster assembly"/>
    <property type="evidence" value="ECO:0007669"/>
    <property type="project" value="InterPro"/>
</dbReference>
<dbReference type="EMBL" id="JAJTJA010000004">
    <property type="protein sequence ID" value="KAH8701019.1"/>
    <property type="molecule type" value="Genomic_DNA"/>
</dbReference>
<dbReference type="GO" id="GO:0001671">
    <property type="term" value="F:ATPase activator activity"/>
    <property type="evidence" value="ECO:0007669"/>
    <property type="project" value="InterPro"/>
</dbReference>
<dbReference type="GO" id="GO:0005739">
    <property type="term" value="C:mitochondrion"/>
    <property type="evidence" value="ECO:0007669"/>
    <property type="project" value="TreeGrafter"/>
</dbReference>
<evidence type="ECO:0000313" key="5">
    <source>
        <dbReference type="EMBL" id="KAH8701019.1"/>
    </source>
</evidence>
<dbReference type="InterPro" id="IPR004640">
    <property type="entry name" value="HscB"/>
</dbReference>
<dbReference type="InterPro" id="IPR001623">
    <property type="entry name" value="DnaJ_domain"/>
</dbReference>
<gene>
    <name evidence="5" type="ORF">BGW36DRAFT_375400</name>
</gene>
<feature type="domain" description="J" evidence="4">
    <location>
        <begin position="85"/>
        <end position="163"/>
    </location>
</feature>
<dbReference type="InterPro" id="IPR036869">
    <property type="entry name" value="J_dom_sf"/>
</dbReference>
<keyword evidence="6" id="KW-1185">Reference proteome</keyword>
<accession>A0AAD4KVY8</accession>
<dbReference type="InterPro" id="IPR009073">
    <property type="entry name" value="HscB_oligo_C"/>
</dbReference>
<evidence type="ECO:0000256" key="2">
    <source>
        <dbReference type="ARBA" id="ARBA00023186"/>
    </source>
</evidence>
<evidence type="ECO:0000313" key="6">
    <source>
        <dbReference type="Proteomes" id="UP001201262"/>
    </source>
</evidence>
<dbReference type="CDD" id="cd06257">
    <property type="entry name" value="DnaJ"/>
    <property type="match status" value="1"/>
</dbReference>
<organism evidence="5 6">
    <name type="scientific">Talaromyces proteolyticus</name>
    <dbReference type="NCBI Taxonomy" id="1131652"/>
    <lineage>
        <taxon>Eukaryota</taxon>
        <taxon>Fungi</taxon>
        <taxon>Dikarya</taxon>
        <taxon>Ascomycota</taxon>
        <taxon>Pezizomycotina</taxon>
        <taxon>Eurotiomycetes</taxon>
        <taxon>Eurotiomycetidae</taxon>
        <taxon>Eurotiales</taxon>
        <taxon>Trichocomaceae</taxon>
        <taxon>Talaromyces</taxon>
        <taxon>Talaromyces sect. Bacilispori</taxon>
    </lineage>
</organism>
<protein>
    <recommendedName>
        <fullName evidence="4">J domain-containing protein</fullName>
    </recommendedName>
</protein>
<reference evidence="5" key="1">
    <citation type="submission" date="2021-12" db="EMBL/GenBank/DDBJ databases">
        <title>Convergent genome expansion in fungi linked to evolution of root-endophyte symbiosis.</title>
        <authorList>
            <consortium name="DOE Joint Genome Institute"/>
            <person name="Ke Y.-H."/>
            <person name="Bonito G."/>
            <person name="Liao H.-L."/>
            <person name="Looney B."/>
            <person name="Rojas-Flechas A."/>
            <person name="Nash J."/>
            <person name="Hameed K."/>
            <person name="Schadt C."/>
            <person name="Martin F."/>
            <person name="Crous P.W."/>
            <person name="Miettinen O."/>
            <person name="Magnuson J.K."/>
            <person name="Labbe J."/>
            <person name="Jacobson D."/>
            <person name="Doktycz M.J."/>
            <person name="Veneault-Fourrey C."/>
            <person name="Kuo A."/>
            <person name="Mondo S."/>
            <person name="Calhoun S."/>
            <person name="Riley R."/>
            <person name="Ohm R."/>
            <person name="LaButti K."/>
            <person name="Andreopoulos B."/>
            <person name="Pangilinan J."/>
            <person name="Nolan M."/>
            <person name="Tritt A."/>
            <person name="Clum A."/>
            <person name="Lipzen A."/>
            <person name="Daum C."/>
            <person name="Barry K."/>
            <person name="Grigoriev I.V."/>
            <person name="Vilgalys R."/>
        </authorList>
    </citation>
    <scope>NUCLEOTIDE SEQUENCE</scope>
    <source>
        <strain evidence="5">PMI_201</strain>
    </source>
</reference>
<dbReference type="Pfam" id="PF07743">
    <property type="entry name" value="HSCB_C"/>
    <property type="match status" value="1"/>
</dbReference>
<feature type="region of interest" description="Disordered" evidence="3">
    <location>
        <begin position="63"/>
        <end position="82"/>
    </location>
</feature>
<dbReference type="PANTHER" id="PTHR14021:SF15">
    <property type="entry name" value="IRON-SULFUR CLUSTER CO-CHAPERONE PROTEIN HSCB"/>
    <property type="match status" value="1"/>
</dbReference>
<comment type="caution">
    <text evidence="5">The sequence shown here is derived from an EMBL/GenBank/DDBJ whole genome shotgun (WGS) entry which is preliminary data.</text>
</comment>
<dbReference type="PROSITE" id="PS50076">
    <property type="entry name" value="DNAJ_2"/>
    <property type="match status" value="1"/>
</dbReference>
<dbReference type="InterPro" id="IPR036386">
    <property type="entry name" value="HscB_C_sf"/>
</dbReference>
<evidence type="ECO:0000259" key="4">
    <source>
        <dbReference type="PROSITE" id="PS50076"/>
    </source>
</evidence>
<dbReference type="SUPFAM" id="SSF46565">
    <property type="entry name" value="Chaperone J-domain"/>
    <property type="match status" value="1"/>
</dbReference>
<evidence type="ECO:0000256" key="3">
    <source>
        <dbReference type="SAM" id="MobiDB-lite"/>
    </source>
</evidence>
<dbReference type="SUPFAM" id="SSF47144">
    <property type="entry name" value="HSC20 (HSCB), C-terminal oligomerisation domain"/>
    <property type="match status" value="1"/>
</dbReference>